<keyword evidence="6 7" id="KW-0472">Membrane</keyword>
<evidence type="ECO:0000313" key="10">
    <source>
        <dbReference type="Proteomes" id="UP001501671"/>
    </source>
</evidence>
<evidence type="ECO:0000256" key="7">
    <source>
        <dbReference type="RuleBase" id="RU363032"/>
    </source>
</evidence>
<reference evidence="10" key="1">
    <citation type="journal article" date="2019" name="Int. J. Syst. Evol. Microbiol.">
        <title>The Global Catalogue of Microorganisms (GCM) 10K type strain sequencing project: providing services to taxonomists for standard genome sequencing and annotation.</title>
        <authorList>
            <consortium name="The Broad Institute Genomics Platform"/>
            <consortium name="The Broad Institute Genome Sequencing Center for Infectious Disease"/>
            <person name="Wu L."/>
            <person name="Ma J."/>
        </authorList>
    </citation>
    <scope>NUCLEOTIDE SEQUENCE [LARGE SCALE GENOMIC DNA]</scope>
    <source>
        <strain evidence="10">JCM 17666</strain>
    </source>
</reference>
<dbReference type="InterPro" id="IPR000515">
    <property type="entry name" value="MetI-like"/>
</dbReference>
<dbReference type="SUPFAM" id="SSF161098">
    <property type="entry name" value="MetI-like"/>
    <property type="match status" value="1"/>
</dbReference>
<evidence type="ECO:0000256" key="6">
    <source>
        <dbReference type="ARBA" id="ARBA00023136"/>
    </source>
</evidence>
<feature type="transmembrane region" description="Helical" evidence="7">
    <location>
        <begin position="113"/>
        <end position="139"/>
    </location>
</feature>
<dbReference type="InterPro" id="IPR035906">
    <property type="entry name" value="MetI-like_sf"/>
</dbReference>
<proteinExistence type="inferred from homology"/>
<dbReference type="Proteomes" id="UP001501671">
    <property type="component" value="Unassembled WGS sequence"/>
</dbReference>
<evidence type="ECO:0000313" key="9">
    <source>
        <dbReference type="EMBL" id="GAA4323836.1"/>
    </source>
</evidence>
<feature type="transmembrane region" description="Helical" evidence="7">
    <location>
        <begin position="30"/>
        <end position="51"/>
    </location>
</feature>
<dbReference type="CDD" id="cd06261">
    <property type="entry name" value="TM_PBP2"/>
    <property type="match status" value="1"/>
</dbReference>
<dbReference type="PANTHER" id="PTHR30151:SF20">
    <property type="entry name" value="ABC TRANSPORTER PERMEASE PROTEIN HI_0355-RELATED"/>
    <property type="match status" value="1"/>
</dbReference>
<evidence type="ECO:0000256" key="3">
    <source>
        <dbReference type="ARBA" id="ARBA00022475"/>
    </source>
</evidence>
<sequence length="272" mass="28732">MNHPAVSPLVLPAPARGPLLARRLARLRPVLLPLAAGVLLWLAWTAAVGRFGVSPVILPAPGAIAGAFHTSFPLLMEHLRQTAGEALVGLALSTACGLLIAVAISLSEAIYRAVYPVLIAIQVIPKVALAPLFVIWIGVGIETRMAFAAFLAFFPIVVSAATGFVRADENLLRLCRAYSASRWQVFVSVRLPGAVPHIFSGLKVGATMTMIGLIVGEFVTAQSGLGYLTMFGAATLETAFMMAAISLICAIGATLYLVMTLCEKLVRRLMGI</sequence>
<dbReference type="Gene3D" id="1.10.3720.10">
    <property type="entry name" value="MetI-like"/>
    <property type="match status" value="1"/>
</dbReference>
<comment type="subcellular location">
    <subcellularLocation>
        <location evidence="1 7">Cell membrane</location>
        <topology evidence="1 7">Multi-pass membrane protein</topology>
    </subcellularLocation>
</comment>
<dbReference type="EMBL" id="BAABFO010000002">
    <property type="protein sequence ID" value="GAA4323836.1"/>
    <property type="molecule type" value="Genomic_DNA"/>
</dbReference>
<evidence type="ECO:0000256" key="4">
    <source>
        <dbReference type="ARBA" id="ARBA00022692"/>
    </source>
</evidence>
<keyword evidence="3" id="KW-1003">Cell membrane</keyword>
<organism evidence="9 10">
    <name type="scientific">Pigmentiphaga soli</name>
    <dbReference type="NCBI Taxonomy" id="1007095"/>
    <lineage>
        <taxon>Bacteria</taxon>
        <taxon>Pseudomonadati</taxon>
        <taxon>Pseudomonadota</taxon>
        <taxon>Betaproteobacteria</taxon>
        <taxon>Burkholderiales</taxon>
        <taxon>Alcaligenaceae</taxon>
        <taxon>Pigmentiphaga</taxon>
    </lineage>
</organism>
<keyword evidence="2 7" id="KW-0813">Transport</keyword>
<feature type="transmembrane region" description="Helical" evidence="7">
    <location>
        <begin position="87"/>
        <end position="107"/>
    </location>
</feature>
<feature type="transmembrane region" description="Helical" evidence="7">
    <location>
        <begin position="239"/>
        <end position="262"/>
    </location>
</feature>
<dbReference type="RefSeq" id="WP_345245982.1">
    <property type="nucleotide sequence ID" value="NZ_BAABFO010000002.1"/>
</dbReference>
<evidence type="ECO:0000256" key="1">
    <source>
        <dbReference type="ARBA" id="ARBA00004651"/>
    </source>
</evidence>
<protein>
    <submittedName>
        <fullName evidence="9">ABC transporter permease</fullName>
    </submittedName>
</protein>
<keyword evidence="4 7" id="KW-0812">Transmembrane</keyword>
<dbReference type="Pfam" id="PF00528">
    <property type="entry name" value="BPD_transp_1"/>
    <property type="match status" value="1"/>
</dbReference>
<evidence type="ECO:0000256" key="5">
    <source>
        <dbReference type="ARBA" id="ARBA00022989"/>
    </source>
</evidence>
<name>A0ABP8GGI6_9BURK</name>
<comment type="similarity">
    <text evidence="7">Belongs to the binding-protein-dependent transport system permease family.</text>
</comment>
<feature type="transmembrane region" description="Helical" evidence="7">
    <location>
        <begin position="146"/>
        <end position="165"/>
    </location>
</feature>
<dbReference type="PANTHER" id="PTHR30151">
    <property type="entry name" value="ALKANE SULFONATE ABC TRANSPORTER-RELATED, MEMBRANE SUBUNIT"/>
    <property type="match status" value="1"/>
</dbReference>
<evidence type="ECO:0000259" key="8">
    <source>
        <dbReference type="PROSITE" id="PS50928"/>
    </source>
</evidence>
<feature type="domain" description="ABC transmembrane type-1" evidence="8">
    <location>
        <begin position="79"/>
        <end position="259"/>
    </location>
</feature>
<comment type="caution">
    <text evidence="9">The sequence shown here is derived from an EMBL/GenBank/DDBJ whole genome shotgun (WGS) entry which is preliminary data.</text>
</comment>
<dbReference type="PROSITE" id="PS50928">
    <property type="entry name" value="ABC_TM1"/>
    <property type="match status" value="1"/>
</dbReference>
<keyword evidence="10" id="KW-1185">Reference proteome</keyword>
<keyword evidence="5 7" id="KW-1133">Transmembrane helix</keyword>
<evidence type="ECO:0000256" key="2">
    <source>
        <dbReference type="ARBA" id="ARBA00022448"/>
    </source>
</evidence>
<gene>
    <name evidence="9" type="ORF">GCM10023144_04940</name>
</gene>
<accession>A0ABP8GGI6</accession>